<dbReference type="GO" id="GO:0005886">
    <property type="term" value="C:plasma membrane"/>
    <property type="evidence" value="ECO:0007669"/>
    <property type="project" value="UniProtKB-SubCell"/>
</dbReference>
<dbReference type="GeneID" id="113075608"/>
<dbReference type="Proteomes" id="UP000515129">
    <property type="component" value="Unplaced"/>
</dbReference>
<dbReference type="PANTHER" id="PTHR45710:SF8">
    <property type="entry name" value="RERATING FAMILY MEMBER 4"/>
    <property type="match status" value="1"/>
</dbReference>
<dbReference type="SUPFAM" id="SSF56436">
    <property type="entry name" value="C-type lectin-like"/>
    <property type="match status" value="1"/>
</dbReference>
<accession>A0A6P6N4S7</accession>
<dbReference type="RefSeq" id="XP_026104075.1">
    <property type="nucleotide sequence ID" value="XM_026248290.1"/>
</dbReference>
<keyword evidence="7" id="KW-1185">Reference proteome</keyword>
<keyword evidence="3" id="KW-1015">Disulfide bond</keyword>
<evidence type="ECO:0000256" key="5">
    <source>
        <dbReference type="SAM" id="Phobius"/>
    </source>
</evidence>
<dbReference type="SMART" id="SM00034">
    <property type="entry name" value="CLECT"/>
    <property type="match status" value="1"/>
</dbReference>
<organism evidence="7 8">
    <name type="scientific">Carassius auratus</name>
    <name type="common">Goldfish</name>
    <dbReference type="NCBI Taxonomy" id="7957"/>
    <lineage>
        <taxon>Eukaryota</taxon>
        <taxon>Metazoa</taxon>
        <taxon>Chordata</taxon>
        <taxon>Craniata</taxon>
        <taxon>Vertebrata</taxon>
        <taxon>Euteleostomi</taxon>
        <taxon>Actinopterygii</taxon>
        <taxon>Neopterygii</taxon>
        <taxon>Teleostei</taxon>
        <taxon>Ostariophysi</taxon>
        <taxon>Cypriniformes</taxon>
        <taxon>Cyprinidae</taxon>
        <taxon>Cyprininae</taxon>
        <taxon>Carassius</taxon>
    </lineage>
</organism>
<evidence type="ECO:0000313" key="8">
    <source>
        <dbReference type="RefSeq" id="XP_026104075.1"/>
    </source>
</evidence>
<protein>
    <submittedName>
        <fullName evidence="8">Asialoglycoprotein receptor 1-like</fullName>
    </submittedName>
</protein>
<keyword evidence="5" id="KW-1133">Transmembrane helix</keyword>
<dbReference type="PROSITE" id="PS00615">
    <property type="entry name" value="C_TYPE_LECTIN_1"/>
    <property type="match status" value="1"/>
</dbReference>
<comment type="subcellular location">
    <subcellularLocation>
        <location evidence="1">Cell membrane</location>
        <topology evidence="1">Single-pass type II membrane protein</topology>
    </subcellularLocation>
</comment>
<dbReference type="CDD" id="cd03590">
    <property type="entry name" value="CLECT_DC-SIGN_like"/>
    <property type="match status" value="1"/>
</dbReference>
<dbReference type="KEGG" id="caua:113075608"/>
<dbReference type="InterPro" id="IPR001304">
    <property type="entry name" value="C-type_lectin-like"/>
</dbReference>
<dbReference type="Pfam" id="PF00059">
    <property type="entry name" value="Lectin_C"/>
    <property type="match status" value="1"/>
</dbReference>
<keyword evidence="5" id="KW-0812">Transmembrane</keyword>
<feature type="coiled-coil region" evidence="4">
    <location>
        <begin position="89"/>
        <end position="179"/>
    </location>
</feature>
<dbReference type="PANTHER" id="PTHR45710">
    <property type="entry name" value="C-TYPE LECTIN DOMAIN-CONTAINING PROTEIN 180"/>
    <property type="match status" value="1"/>
</dbReference>
<dbReference type="InterPro" id="IPR050828">
    <property type="entry name" value="C-type_lectin/matrix_domain"/>
</dbReference>
<evidence type="ECO:0000256" key="4">
    <source>
        <dbReference type="SAM" id="Coils"/>
    </source>
</evidence>
<dbReference type="PROSITE" id="PS50041">
    <property type="entry name" value="C_TYPE_LECTIN_2"/>
    <property type="match status" value="1"/>
</dbReference>
<dbReference type="Gene3D" id="1.20.5.400">
    <property type="match status" value="2"/>
</dbReference>
<evidence type="ECO:0000256" key="1">
    <source>
        <dbReference type="ARBA" id="ARBA00004401"/>
    </source>
</evidence>
<sequence length="316" mass="36619">MSNDIYDNDFGTETEGMKRERIEMMVDIYESADHVRDYDFKTETNTHKPLQRTGSDSVKVRSSRAAVVCLVLLSVLLLTAVIVLCVHIYTDLTEQRNELEIKIANLTEERDKLVTNITNLTEERNKLVTNVTNLTEETNKLEIKNNNLTEERNKLEINITNLTEEIKTKREQLINQLSNLGKDYEWIYYQFSFYYKSNETKNWTESRRDCLKKGADLIIINNGTEQDFVMHITNKTEFWIGATDIDVDGSWKWVDGSTLNSGFWAKGGEVNEPRGGTLENCAVTYSTQWPDIKGWHDVKCNDTYNWICEKSILPLI</sequence>
<evidence type="ECO:0000313" key="7">
    <source>
        <dbReference type="Proteomes" id="UP000515129"/>
    </source>
</evidence>
<evidence type="ECO:0000259" key="6">
    <source>
        <dbReference type="PROSITE" id="PS50041"/>
    </source>
</evidence>
<keyword evidence="4" id="KW-0175">Coiled coil</keyword>
<dbReference type="AlphaFoldDB" id="A0A6P6N4S7"/>
<dbReference type="InterPro" id="IPR016186">
    <property type="entry name" value="C-type_lectin-like/link_sf"/>
</dbReference>
<dbReference type="InterPro" id="IPR018378">
    <property type="entry name" value="C-type_lectin_CS"/>
</dbReference>
<keyword evidence="5" id="KW-0472">Membrane</keyword>
<proteinExistence type="predicted"/>
<reference evidence="8" key="1">
    <citation type="submission" date="2025-08" db="UniProtKB">
        <authorList>
            <consortium name="RefSeq"/>
        </authorList>
    </citation>
    <scope>IDENTIFICATION</scope>
    <source>
        <strain evidence="8">Wakin</strain>
        <tissue evidence="8">Muscle</tissue>
    </source>
</reference>
<name>A0A6P6N4S7_CARAU</name>
<dbReference type="InterPro" id="IPR033989">
    <property type="entry name" value="CD209-like_CTLD"/>
</dbReference>
<dbReference type="InterPro" id="IPR016187">
    <property type="entry name" value="CTDL_fold"/>
</dbReference>
<feature type="domain" description="C-type lectin" evidence="6">
    <location>
        <begin position="189"/>
        <end position="309"/>
    </location>
</feature>
<feature type="transmembrane region" description="Helical" evidence="5">
    <location>
        <begin position="65"/>
        <end position="89"/>
    </location>
</feature>
<evidence type="ECO:0000256" key="2">
    <source>
        <dbReference type="ARBA" id="ARBA00022734"/>
    </source>
</evidence>
<dbReference type="GO" id="GO:0030246">
    <property type="term" value="F:carbohydrate binding"/>
    <property type="evidence" value="ECO:0007669"/>
    <property type="project" value="UniProtKB-KW"/>
</dbReference>
<dbReference type="OrthoDB" id="8950604at2759"/>
<gene>
    <name evidence="8" type="primary">LOC113075608</name>
</gene>
<dbReference type="SUPFAM" id="SSF90257">
    <property type="entry name" value="Myosin rod fragments"/>
    <property type="match status" value="1"/>
</dbReference>
<keyword evidence="2" id="KW-0430">Lectin</keyword>
<evidence type="ECO:0000256" key="3">
    <source>
        <dbReference type="ARBA" id="ARBA00023157"/>
    </source>
</evidence>
<dbReference type="Gene3D" id="3.10.100.10">
    <property type="entry name" value="Mannose-Binding Protein A, subunit A"/>
    <property type="match status" value="1"/>
</dbReference>